<proteinExistence type="predicted"/>
<comment type="caution">
    <text evidence="2">The sequence shown here is derived from an EMBL/GenBank/DDBJ whole genome shotgun (WGS) entry which is preliminary data.</text>
</comment>
<dbReference type="RefSeq" id="WP_088216744.1">
    <property type="nucleotide sequence ID" value="NZ_NIPW01000042.1"/>
</dbReference>
<dbReference type="EMBL" id="NIPW01000042">
    <property type="protein sequence ID" value="OWJ75140.1"/>
    <property type="molecule type" value="Genomic_DNA"/>
</dbReference>
<protein>
    <submittedName>
        <fullName evidence="2">Alpha/beta hydrolase</fullName>
    </submittedName>
</protein>
<dbReference type="PANTHER" id="PTHR43798:SF5">
    <property type="entry name" value="MONOACYLGLYCEROL LIPASE ABHD6"/>
    <property type="match status" value="1"/>
</dbReference>
<dbReference type="PANTHER" id="PTHR43798">
    <property type="entry name" value="MONOACYLGLYCEROL LIPASE"/>
    <property type="match status" value="1"/>
</dbReference>
<reference evidence="2 3" key="1">
    <citation type="submission" date="2016-12" db="EMBL/GenBank/DDBJ databases">
        <title>Comparison of Traditional DNA-DNA Hybridization with In Silico Genomic Analysis.</title>
        <authorList>
            <person name="Nicholson A.C."/>
            <person name="Humrighouse B.W."/>
            <person name="Graziano J."/>
            <person name="Lasker B."/>
            <person name="Whitney A.M."/>
            <person name="Mcquiston J.R."/>
        </authorList>
    </citation>
    <scope>NUCLEOTIDE SEQUENCE [LARGE SCALE GENOMIC DNA]</scope>
    <source>
        <strain evidence="2 3">H2240</strain>
    </source>
</reference>
<dbReference type="GO" id="GO:0016020">
    <property type="term" value="C:membrane"/>
    <property type="evidence" value="ECO:0007669"/>
    <property type="project" value="TreeGrafter"/>
</dbReference>
<dbReference type="Pfam" id="PF12697">
    <property type="entry name" value="Abhydrolase_6"/>
    <property type="match status" value="1"/>
</dbReference>
<dbReference type="Proteomes" id="UP000196878">
    <property type="component" value="Unassembled WGS sequence"/>
</dbReference>
<evidence type="ECO:0000313" key="3">
    <source>
        <dbReference type="Proteomes" id="UP000196878"/>
    </source>
</evidence>
<dbReference type="InterPro" id="IPR029058">
    <property type="entry name" value="AB_hydrolase_fold"/>
</dbReference>
<dbReference type="GO" id="GO:0047372">
    <property type="term" value="F:monoacylglycerol lipase activity"/>
    <property type="evidence" value="ECO:0007669"/>
    <property type="project" value="TreeGrafter"/>
</dbReference>
<name>A0A212A7Q0_9RHOB</name>
<organism evidence="2 3">
    <name type="scientific">Haematobacter genomosp. 1</name>
    <dbReference type="NCBI Taxonomy" id="366618"/>
    <lineage>
        <taxon>Bacteria</taxon>
        <taxon>Pseudomonadati</taxon>
        <taxon>Pseudomonadota</taxon>
        <taxon>Alphaproteobacteria</taxon>
        <taxon>Rhodobacterales</taxon>
        <taxon>Paracoccaceae</taxon>
        <taxon>Haematobacter</taxon>
    </lineage>
</organism>
<feature type="domain" description="AB hydrolase-1" evidence="1">
    <location>
        <begin position="24"/>
        <end position="261"/>
    </location>
</feature>
<keyword evidence="3" id="KW-1185">Reference proteome</keyword>
<dbReference type="Gene3D" id="3.40.50.1820">
    <property type="entry name" value="alpha/beta hydrolase"/>
    <property type="match status" value="1"/>
</dbReference>
<dbReference type="AlphaFoldDB" id="A0A212A7Q0"/>
<evidence type="ECO:0000313" key="2">
    <source>
        <dbReference type="EMBL" id="OWJ75140.1"/>
    </source>
</evidence>
<dbReference type="PRINTS" id="PR00111">
    <property type="entry name" value="ABHYDROLASE"/>
</dbReference>
<dbReference type="InterPro" id="IPR050266">
    <property type="entry name" value="AB_hydrolase_sf"/>
</dbReference>
<dbReference type="GO" id="GO:0046464">
    <property type="term" value="P:acylglycerol catabolic process"/>
    <property type="evidence" value="ECO:0007669"/>
    <property type="project" value="TreeGrafter"/>
</dbReference>
<dbReference type="OrthoDB" id="9804723at2"/>
<sequence>MGFVAKEAGRIAYLEREGEGEVPLVLLHGIGSNAASFEALLPALPECLPVIAWNAPGYGDSIPLSTDWPVAADYALALRAFFDELEIHRAVVFGHSLGSLMGAALARMAPERIAQLILASTALGHGVKPGGVLSEGAQSRIDDLLVEGAEAFAARRAPRLVFAPETNPDLVAFVTRSMAAVRMPGYAQAARMLASGRLLDDLAKTAVPVSVIFGTEDVVTPPDANRQAYSAVPPPFRGKLIATPDAGHALYQQAPTVVADAIRAVFEMTDSRITGDR</sequence>
<gene>
    <name evidence="2" type="ORF">CDV49_17845</name>
</gene>
<dbReference type="SUPFAM" id="SSF53474">
    <property type="entry name" value="alpha/beta-Hydrolases"/>
    <property type="match status" value="1"/>
</dbReference>
<accession>A0A212A7Q0</accession>
<evidence type="ECO:0000259" key="1">
    <source>
        <dbReference type="Pfam" id="PF12697"/>
    </source>
</evidence>
<dbReference type="InterPro" id="IPR000073">
    <property type="entry name" value="AB_hydrolase_1"/>
</dbReference>
<keyword evidence="2" id="KW-0378">Hydrolase</keyword>